<dbReference type="Proteomes" id="UP000054270">
    <property type="component" value="Unassembled WGS sequence"/>
</dbReference>
<evidence type="ECO:0000313" key="2">
    <source>
        <dbReference type="Proteomes" id="UP000054270"/>
    </source>
</evidence>
<keyword evidence="2" id="KW-1185">Reference proteome</keyword>
<dbReference type="EMBL" id="KN817525">
    <property type="protein sequence ID" value="KJA27119.1"/>
    <property type="molecule type" value="Genomic_DNA"/>
</dbReference>
<reference evidence="2" key="1">
    <citation type="submission" date="2014-04" db="EMBL/GenBank/DDBJ databases">
        <title>Evolutionary Origins and Diversification of the Mycorrhizal Mutualists.</title>
        <authorList>
            <consortium name="DOE Joint Genome Institute"/>
            <consortium name="Mycorrhizal Genomics Consortium"/>
            <person name="Kohler A."/>
            <person name="Kuo A."/>
            <person name="Nagy L.G."/>
            <person name="Floudas D."/>
            <person name="Copeland A."/>
            <person name="Barry K.W."/>
            <person name="Cichocki N."/>
            <person name="Veneault-Fourrey C."/>
            <person name="LaButti K."/>
            <person name="Lindquist E.A."/>
            <person name="Lipzen A."/>
            <person name="Lundell T."/>
            <person name="Morin E."/>
            <person name="Murat C."/>
            <person name="Riley R."/>
            <person name="Ohm R."/>
            <person name="Sun H."/>
            <person name="Tunlid A."/>
            <person name="Henrissat B."/>
            <person name="Grigoriev I.V."/>
            <person name="Hibbett D.S."/>
            <person name="Martin F."/>
        </authorList>
    </citation>
    <scope>NUCLEOTIDE SEQUENCE [LARGE SCALE GENOMIC DNA]</scope>
    <source>
        <strain evidence="2">FD-334 SS-4</strain>
    </source>
</reference>
<sequence>MIDVDVVLQSRKFKGIGDNVLFRPSGGTFLPLTCPASAGVIWAPIYLMAGNLMVGLPGIEY</sequence>
<name>A0A0D2P809_HYPSF</name>
<organism evidence="1 2">
    <name type="scientific">Hypholoma sublateritium (strain FD-334 SS-4)</name>
    <dbReference type="NCBI Taxonomy" id="945553"/>
    <lineage>
        <taxon>Eukaryota</taxon>
        <taxon>Fungi</taxon>
        <taxon>Dikarya</taxon>
        <taxon>Basidiomycota</taxon>
        <taxon>Agaricomycotina</taxon>
        <taxon>Agaricomycetes</taxon>
        <taxon>Agaricomycetidae</taxon>
        <taxon>Agaricales</taxon>
        <taxon>Agaricineae</taxon>
        <taxon>Strophariaceae</taxon>
        <taxon>Hypholoma</taxon>
    </lineage>
</organism>
<dbReference type="AlphaFoldDB" id="A0A0D2P809"/>
<protein>
    <submittedName>
        <fullName evidence="1">Uncharacterized protein</fullName>
    </submittedName>
</protein>
<gene>
    <name evidence="1" type="ORF">HYPSUDRAFT_35690</name>
</gene>
<proteinExistence type="predicted"/>
<accession>A0A0D2P809</accession>
<evidence type="ECO:0000313" key="1">
    <source>
        <dbReference type="EMBL" id="KJA27119.1"/>
    </source>
</evidence>